<evidence type="ECO:0000256" key="8">
    <source>
        <dbReference type="ARBA" id="ARBA00032272"/>
    </source>
</evidence>
<feature type="short sequence motif" description="Nudix box" evidence="10">
    <location>
        <begin position="78"/>
        <end position="99"/>
    </location>
</feature>
<dbReference type="OrthoDB" id="5292471at2"/>
<evidence type="ECO:0000256" key="7">
    <source>
        <dbReference type="ARBA" id="ARBA00032162"/>
    </source>
</evidence>
<feature type="binding site" evidence="9">
    <location>
        <position position="77"/>
    </location>
    <ligand>
        <name>Mg(2+)</name>
        <dbReference type="ChEBI" id="CHEBI:18420"/>
        <label>1</label>
    </ligand>
</feature>
<feature type="domain" description="Nudix hydrolase" evidence="11">
    <location>
        <begin position="36"/>
        <end position="174"/>
    </location>
</feature>
<gene>
    <name evidence="12" type="ORF">F0L46_05120</name>
</gene>
<dbReference type="GO" id="GO:0005829">
    <property type="term" value="C:cytosol"/>
    <property type="evidence" value="ECO:0007669"/>
    <property type="project" value="TreeGrafter"/>
</dbReference>
<evidence type="ECO:0000256" key="9">
    <source>
        <dbReference type="PIRSR" id="PIRSR604385-2"/>
    </source>
</evidence>
<feature type="binding site" evidence="9">
    <location>
        <position position="145"/>
    </location>
    <ligand>
        <name>Mg(2+)</name>
        <dbReference type="ChEBI" id="CHEBI:18420"/>
        <label>1</label>
    </ligand>
</feature>
<keyword evidence="9" id="KW-0479">Metal-binding</keyword>
<dbReference type="GO" id="GO:0019693">
    <property type="term" value="P:ribose phosphate metabolic process"/>
    <property type="evidence" value="ECO:0007669"/>
    <property type="project" value="TreeGrafter"/>
</dbReference>
<feature type="binding site" evidence="9">
    <location>
        <position position="96"/>
    </location>
    <ligand>
        <name>Mg(2+)</name>
        <dbReference type="ChEBI" id="CHEBI:18420"/>
        <label>1</label>
    </ligand>
</feature>
<dbReference type="Proteomes" id="UP000323142">
    <property type="component" value="Unassembled WGS sequence"/>
</dbReference>
<dbReference type="SUPFAM" id="SSF55811">
    <property type="entry name" value="Nudix"/>
    <property type="match status" value="1"/>
</dbReference>
<feature type="binding site" evidence="9">
    <location>
        <position position="92"/>
    </location>
    <ligand>
        <name>Mg(2+)</name>
        <dbReference type="ChEBI" id="CHEBI:18420"/>
        <label>1</label>
    </ligand>
</feature>
<evidence type="ECO:0000256" key="3">
    <source>
        <dbReference type="ARBA" id="ARBA00007275"/>
    </source>
</evidence>
<dbReference type="AlphaFoldDB" id="A0A5B2VPX4"/>
<evidence type="ECO:0000256" key="5">
    <source>
        <dbReference type="ARBA" id="ARBA00016377"/>
    </source>
</evidence>
<reference evidence="12 13" key="1">
    <citation type="submission" date="2019-09" db="EMBL/GenBank/DDBJ databases">
        <title>Salinarimonas rosea gen. nov., sp. nov., a new member of the a-2 subgroup of the Proteobacteria.</title>
        <authorList>
            <person name="Liu J."/>
        </authorList>
    </citation>
    <scope>NUCLEOTIDE SEQUENCE [LARGE SCALE GENOMIC DNA]</scope>
    <source>
        <strain evidence="12 13">BN140002</strain>
    </source>
</reference>
<dbReference type="PROSITE" id="PS51462">
    <property type="entry name" value="NUDIX"/>
    <property type="match status" value="1"/>
</dbReference>
<evidence type="ECO:0000313" key="12">
    <source>
        <dbReference type="EMBL" id="KAA2241181.1"/>
    </source>
</evidence>
<evidence type="ECO:0000259" key="11">
    <source>
        <dbReference type="PROSITE" id="PS51462"/>
    </source>
</evidence>
<dbReference type="Gene3D" id="3.90.79.10">
    <property type="entry name" value="Nucleoside Triphosphate Pyrophosphohydrolase"/>
    <property type="match status" value="1"/>
</dbReference>
<dbReference type="CDD" id="cd24157">
    <property type="entry name" value="NUDIX_GDPMK"/>
    <property type="match status" value="1"/>
</dbReference>
<reference evidence="12 13" key="2">
    <citation type="submission" date="2019-09" db="EMBL/GenBank/DDBJ databases">
        <authorList>
            <person name="Jin C."/>
        </authorList>
    </citation>
    <scope>NUCLEOTIDE SEQUENCE [LARGE SCALE GENOMIC DNA]</scope>
    <source>
        <strain evidence="12 13">BN140002</strain>
    </source>
</reference>
<dbReference type="PANTHER" id="PTHR11839">
    <property type="entry name" value="UDP/ADP-SUGAR PYROPHOSPHATASE"/>
    <property type="match status" value="1"/>
</dbReference>
<comment type="subunit">
    <text evidence="4">Homodimer.</text>
</comment>
<evidence type="ECO:0000256" key="1">
    <source>
        <dbReference type="ARBA" id="ARBA00000847"/>
    </source>
</evidence>
<dbReference type="InterPro" id="IPR000086">
    <property type="entry name" value="NUDIX_hydrolase_dom"/>
</dbReference>
<protein>
    <recommendedName>
        <fullName evidence="5">GDP-mannose pyrophosphatase</fullName>
    </recommendedName>
    <alternativeName>
        <fullName evidence="7">GDP-mannose hydrolase</fullName>
    </alternativeName>
    <alternativeName>
        <fullName evidence="8">GDPMK</fullName>
    </alternativeName>
</protein>
<proteinExistence type="inferred from homology"/>
<keyword evidence="6 12" id="KW-0378">Hydrolase</keyword>
<dbReference type="GO" id="GO:0046872">
    <property type="term" value="F:metal ion binding"/>
    <property type="evidence" value="ECO:0007669"/>
    <property type="project" value="UniProtKB-KW"/>
</dbReference>
<evidence type="ECO:0000256" key="4">
    <source>
        <dbReference type="ARBA" id="ARBA00011738"/>
    </source>
</evidence>
<evidence type="ECO:0000256" key="2">
    <source>
        <dbReference type="ARBA" id="ARBA00001946"/>
    </source>
</evidence>
<comment type="cofactor">
    <cofactor evidence="2 9">
        <name>Mg(2+)</name>
        <dbReference type="ChEBI" id="CHEBI:18420"/>
    </cofactor>
</comment>
<dbReference type="PANTHER" id="PTHR11839:SF18">
    <property type="entry name" value="NUDIX HYDROLASE DOMAIN-CONTAINING PROTEIN"/>
    <property type="match status" value="1"/>
</dbReference>
<name>A0A5B2VPX4_9HYPH</name>
<keyword evidence="13" id="KW-1185">Reference proteome</keyword>
<comment type="caution">
    <text evidence="12">The sequence shown here is derived from an EMBL/GenBank/DDBJ whole genome shotgun (WGS) entry which is preliminary data.</text>
</comment>
<dbReference type="NCBIfam" id="TIGR00052">
    <property type="entry name" value="nudix-type nucleoside diphosphatase, YffH/AdpP family"/>
    <property type="match status" value="1"/>
</dbReference>
<sequence>MSRITDCRETHRRWATMSVLTIEQGGGVEVQRDVEDHGNAAAVLAYDPERRVALLVRQCRAPPLLTAGEETFLELPAGRIESEDAASCARREVMEETGVRLATLAQVTTAWTMPALSTERAYLFLATYSATDRVAAGGGLEHEGEDIEVVELPLAQLASRIDAGEELDLKILFLVQTLRLRRPELFRRLVDAENDAV</sequence>
<dbReference type="Pfam" id="PF00293">
    <property type="entry name" value="NUDIX"/>
    <property type="match status" value="1"/>
</dbReference>
<accession>A0A5B2VPX4</accession>
<dbReference type="InterPro" id="IPR004385">
    <property type="entry name" value="NDP_pyrophosphatase"/>
</dbReference>
<dbReference type="GO" id="GO:0006753">
    <property type="term" value="P:nucleoside phosphate metabolic process"/>
    <property type="evidence" value="ECO:0007669"/>
    <property type="project" value="TreeGrafter"/>
</dbReference>
<dbReference type="EMBL" id="VUOA01000009">
    <property type="protein sequence ID" value="KAA2241181.1"/>
    <property type="molecule type" value="Genomic_DNA"/>
</dbReference>
<keyword evidence="9" id="KW-0460">Magnesium</keyword>
<evidence type="ECO:0000256" key="10">
    <source>
        <dbReference type="PIRSR" id="PIRSR604385-3"/>
    </source>
</evidence>
<dbReference type="GO" id="GO:0016818">
    <property type="term" value="F:hydrolase activity, acting on acid anhydrides, in phosphorus-containing anhydrides"/>
    <property type="evidence" value="ECO:0007669"/>
    <property type="project" value="InterPro"/>
</dbReference>
<dbReference type="InterPro" id="IPR015797">
    <property type="entry name" value="NUDIX_hydrolase-like_dom_sf"/>
</dbReference>
<dbReference type="RefSeq" id="WP_149815962.1">
    <property type="nucleotide sequence ID" value="NZ_VUOA01000009.1"/>
</dbReference>
<evidence type="ECO:0000256" key="6">
    <source>
        <dbReference type="ARBA" id="ARBA00022801"/>
    </source>
</evidence>
<comment type="catalytic activity">
    <reaction evidence="1">
        <text>GDP-alpha-D-mannose + H2O = alpha-D-mannose 1-phosphate + GMP + 2 H(+)</text>
        <dbReference type="Rhea" id="RHEA:27978"/>
        <dbReference type="ChEBI" id="CHEBI:15377"/>
        <dbReference type="ChEBI" id="CHEBI:15378"/>
        <dbReference type="ChEBI" id="CHEBI:57527"/>
        <dbReference type="ChEBI" id="CHEBI:58115"/>
        <dbReference type="ChEBI" id="CHEBI:58409"/>
    </reaction>
</comment>
<evidence type="ECO:0000313" key="13">
    <source>
        <dbReference type="Proteomes" id="UP000323142"/>
    </source>
</evidence>
<comment type="similarity">
    <text evidence="3">Belongs to the Nudix hydrolase family. NudK subfamily.</text>
</comment>
<organism evidence="12 13">
    <name type="scientific">Salinarimonas soli</name>
    <dbReference type="NCBI Taxonomy" id="1638099"/>
    <lineage>
        <taxon>Bacteria</taxon>
        <taxon>Pseudomonadati</taxon>
        <taxon>Pseudomonadota</taxon>
        <taxon>Alphaproteobacteria</taxon>
        <taxon>Hyphomicrobiales</taxon>
        <taxon>Salinarimonadaceae</taxon>
        <taxon>Salinarimonas</taxon>
    </lineage>
</organism>